<dbReference type="RefSeq" id="WP_109352279.1">
    <property type="nucleotide sequence ID" value="NZ_QFRI01000001.1"/>
</dbReference>
<proteinExistence type="predicted"/>
<organism evidence="1 2">
    <name type="scientific">Algibacter marinivivus</name>
    <dbReference type="NCBI Taxonomy" id="2100723"/>
    <lineage>
        <taxon>Bacteria</taxon>
        <taxon>Pseudomonadati</taxon>
        <taxon>Bacteroidota</taxon>
        <taxon>Flavobacteriia</taxon>
        <taxon>Flavobacteriales</taxon>
        <taxon>Flavobacteriaceae</taxon>
        <taxon>Algibacter</taxon>
    </lineage>
</organism>
<comment type="caution">
    <text evidence="1">The sequence shown here is derived from an EMBL/GenBank/DDBJ whole genome shotgun (WGS) entry which is preliminary data.</text>
</comment>
<sequence length="198" mass="23591">MKQAIRILIIFITLVSYSQQNKKPIYFYFENKKISKKQFKSLAKKKVIIKTIENDTAIIKSSYLRKKITKIDSVSHTQINTFLKKIIGKDFNIENKTMIHLYRKNNNKINKDSEYKKYWQWIKRNSHKYQAYLVGTKTSGIEEDKANHIYLDNYNLLENLFFKDSDYEINHLLIKPNREVYIYFGLTDILGVLDSSVD</sequence>
<keyword evidence="2" id="KW-1185">Reference proteome</keyword>
<dbReference type="EMBL" id="QFRI01000001">
    <property type="protein sequence ID" value="PWH84276.1"/>
    <property type="molecule type" value="Genomic_DNA"/>
</dbReference>
<evidence type="ECO:0000313" key="1">
    <source>
        <dbReference type="EMBL" id="PWH84276.1"/>
    </source>
</evidence>
<name>A0A2U2X914_9FLAO</name>
<dbReference type="Proteomes" id="UP000245375">
    <property type="component" value="Unassembled WGS sequence"/>
</dbReference>
<dbReference type="AlphaFoldDB" id="A0A2U2X914"/>
<reference evidence="2" key="1">
    <citation type="submission" date="2018-05" db="EMBL/GenBank/DDBJ databases">
        <title>Algibacter marinivivus sp. nov., isolated from sample around a algae.</title>
        <authorList>
            <person name="Lu D."/>
        </authorList>
    </citation>
    <scope>NUCLEOTIDE SEQUENCE [LARGE SCALE GENOMIC DNA]</scope>
    <source>
        <strain evidence="2">ZY111</strain>
    </source>
</reference>
<accession>A0A2U2X914</accession>
<protein>
    <submittedName>
        <fullName evidence="1">Uncharacterized protein</fullName>
    </submittedName>
</protein>
<reference evidence="1 2" key="2">
    <citation type="submission" date="2018-05" db="EMBL/GenBank/DDBJ databases">
        <title>Algibacter marinivivus sp. nov., isolated from sample around a algae.</title>
        <authorList>
            <person name="Zhong X."/>
        </authorList>
    </citation>
    <scope>NUCLEOTIDE SEQUENCE [LARGE SCALE GENOMIC DNA]</scope>
    <source>
        <strain evidence="1 2">ZY111</strain>
    </source>
</reference>
<dbReference type="OrthoDB" id="1444923at2"/>
<evidence type="ECO:0000313" key="2">
    <source>
        <dbReference type="Proteomes" id="UP000245375"/>
    </source>
</evidence>
<gene>
    <name evidence="1" type="ORF">DIS18_07000</name>
</gene>